<dbReference type="Proteomes" id="UP000053257">
    <property type="component" value="Unassembled WGS sequence"/>
</dbReference>
<reference evidence="1 2" key="1">
    <citation type="journal article" date="2014" name="PLoS Genet.">
        <title>Analysis of the Phlebiopsis gigantea genome, transcriptome and secretome provides insight into its pioneer colonization strategies of wood.</title>
        <authorList>
            <person name="Hori C."/>
            <person name="Ishida T."/>
            <person name="Igarashi K."/>
            <person name="Samejima M."/>
            <person name="Suzuki H."/>
            <person name="Master E."/>
            <person name="Ferreira P."/>
            <person name="Ruiz-Duenas F.J."/>
            <person name="Held B."/>
            <person name="Canessa P."/>
            <person name="Larrondo L.F."/>
            <person name="Schmoll M."/>
            <person name="Druzhinina I.S."/>
            <person name="Kubicek C.P."/>
            <person name="Gaskell J.A."/>
            <person name="Kersten P."/>
            <person name="St John F."/>
            <person name="Glasner J."/>
            <person name="Sabat G."/>
            <person name="Splinter BonDurant S."/>
            <person name="Syed K."/>
            <person name="Yadav J."/>
            <person name="Mgbeahuruike A.C."/>
            <person name="Kovalchuk A."/>
            <person name="Asiegbu F.O."/>
            <person name="Lackner G."/>
            <person name="Hoffmeister D."/>
            <person name="Rencoret J."/>
            <person name="Gutierrez A."/>
            <person name="Sun H."/>
            <person name="Lindquist E."/>
            <person name="Barry K."/>
            <person name="Riley R."/>
            <person name="Grigoriev I.V."/>
            <person name="Henrissat B."/>
            <person name="Kues U."/>
            <person name="Berka R.M."/>
            <person name="Martinez A.T."/>
            <person name="Covert S.F."/>
            <person name="Blanchette R.A."/>
            <person name="Cullen D."/>
        </authorList>
    </citation>
    <scope>NUCLEOTIDE SEQUENCE [LARGE SCALE GENOMIC DNA]</scope>
    <source>
        <strain evidence="1 2">11061_1 CR5-6</strain>
    </source>
</reference>
<name>A0A0C3S237_PHLG1</name>
<gene>
    <name evidence="1" type="ORF">PHLGIDRAFT_338773</name>
</gene>
<dbReference type="AlphaFoldDB" id="A0A0C3S237"/>
<organism evidence="1 2">
    <name type="scientific">Phlebiopsis gigantea (strain 11061_1 CR5-6)</name>
    <name type="common">White-rot fungus</name>
    <name type="synonym">Peniophora gigantea</name>
    <dbReference type="NCBI Taxonomy" id="745531"/>
    <lineage>
        <taxon>Eukaryota</taxon>
        <taxon>Fungi</taxon>
        <taxon>Dikarya</taxon>
        <taxon>Basidiomycota</taxon>
        <taxon>Agaricomycotina</taxon>
        <taxon>Agaricomycetes</taxon>
        <taxon>Polyporales</taxon>
        <taxon>Phanerochaetaceae</taxon>
        <taxon>Phlebiopsis</taxon>
    </lineage>
</organism>
<protein>
    <submittedName>
        <fullName evidence="1">Uncharacterized protein</fullName>
    </submittedName>
</protein>
<keyword evidence="2" id="KW-1185">Reference proteome</keyword>
<sequence length="159" mass="17795">MLVPLSQVLYKAPNQPHASTDAAYIPFFLQDSPQPGIRLSEARNPQVLQRLQQRHEPVPIDCRAKASIRIQPTGYRAFSKQKHFRRVVGGQHTTINHEKVVQLVADVVQDFIRDAQLMVAVPPGAVRFGSGYIELDRIVLLGLRRASPASFQPELAILL</sequence>
<dbReference type="HOGENOM" id="CLU_1661431_0_0_1"/>
<proteinExistence type="predicted"/>
<accession>A0A0C3S237</accession>
<dbReference type="EMBL" id="KN840468">
    <property type="protein sequence ID" value="KIP09261.1"/>
    <property type="molecule type" value="Genomic_DNA"/>
</dbReference>
<evidence type="ECO:0000313" key="1">
    <source>
        <dbReference type="EMBL" id="KIP09261.1"/>
    </source>
</evidence>
<evidence type="ECO:0000313" key="2">
    <source>
        <dbReference type="Proteomes" id="UP000053257"/>
    </source>
</evidence>